<dbReference type="Proteomes" id="UP000078459">
    <property type="component" value="Unassembled WGS sequence"/>
</dbReference>
<dbReference type="AlphaFoldDB" id="A0A179DE28"/>
<keyword evidence="2" id="KW-1185">Reference proteome</keyword>
<sequence length="74" mass="9058">MLFFDEVQIDIIGAKNWYKKQKEGLEIEFSEEIEKAILYLLKTPKSYSIRYKNIRISHPKRFPFNIHFYIDEKD</sequence>
<dbReference type="STRING" id="1826909.A5893_11635"/>
<comment type="caution">
    <text evidence="1">The sequence shown here is derived from an EMBL/GenBank/DDBJ whole genome shotgun (WGS) entry which is preliminary data.</text>
</comment>
<name>A0A179DE28_9SPHI</name>
<proteinExistence type="predicted"/>
<dbReference type="RefSeq" id="WP_068822831.1">
    <property type="nucleotide sequence ID" value="NZ_LWHJ01000028.1"/>
</dbReference>
<protein>
    <recommendedName>
        <fullName evidence="3">Plasmid stabilization system</fullName>
    </recommendedName>
</protein>
<reference evidence="1 2" key="2">
    <citation type="submission" date="2016-06" db="EMBL/GenBank/DDBJ databases">
        <title>Pedobacter psychrophilus sp. nov., isolated from Antarctic fragmentary rock.</title>
        <authorList>
            <person name="Svec P."/>
        </authorList>
    </citation>
    <scope>NUCLEOTIDE SEQUENCE [LARGE SCALE GENOMIC DNA]</scope>
    <source>
        <strain evidence="1 2">CCM 8644</strain>
    </source>
</reference>
<accession>A0A179DE28</accession>
<gene>
    <name evidence="1" type="ORF">A5893_11635</name>
</gene>
<dbReference type="EMBL" id="LWHJ01000028">
    <property type="protein sequence ID" value="OAQ39307.1"/>
    <property type="molecule type" value="Genomic_DNA"/>
</dbReference>
<organism evidence="1 2">
    <name type="scientific">Pedobacter psychrophilus</name>
    <dbReference type="NCBI Taxonomy" id="1826909"/>
    <lineage>
        <taxon>Bacteria</taxon>
        <taxon>Pseudomonadati</taxon>
        <taxon>Bacteroidota</taxon>
        <taxon>Sphingobacteriia</taxon>
        <taxon>Sphingobacteriales</taxon>
        <taxon>Sphingobacteriaceae</taxon>
        <taxon>Pedobacter</taxon>
    </lineage>
</organism>
<reference evidence="1 2" key="1">
    <citation type="submission" date="2016-04" db="EMBL/GenBank/DDBJ databases">
        <authorList>
            <person name="Evans L.H."/>
            <person name="Alamgir A."/>
            <person name="Owens N."/>
            <person name="Weber N.D."/>
            <person name="Virtaneva K."/>
            <person name="Barbian K."/>
            <person name="Babar A."/>
            <person name="Rosenke K."/>
        </authorList>
    </citation>
    <scope>NUCLEOTIDE SEQUENCE [LARGE SCALE GENOMIC DNA]</scope>
    <source>
        <strain evidence="1 2">CCM 8644</strain>
    </source>
</reference>
<evidence type="ECO:0000313" key="2">
    <source>
        <dbReference type="Proteomes" id="UP000078459"/>
    </source>
</evidence>
<evidence type="ECO:0000313" key="1">
    <source>
        <dbReference type="EMBL" id="OAQ39307.1"/>
    </source>
</evidence>
<evidence type="ECO:0008006" key="3">
    <source>
        <dbReference type="Google" id="ProtNLM"/>
    </source>
</evidence>